<protein>
    <submittedName>
        <fullName evidence="3">BUG/TctC family periplasmic protein</fullName>
    </submittedName>
</protein>
<evidence type="ECO:0000256" key="2">
    <source>
        <dbReference type="SAM" id="SignalP"/>
    </source>
</evidence>
<dbReference type="PROSITE" id="PS51318">
    <property type="entry name" value="TAT"/>
    <property type="match status" value="1"/>
</dbReference>
<feature type="signal peptide" evidence="2">
    <location>
        <begin position="1"/>
        <end position="26"/>
    </location>
</feature>
<keyword evidence="2" id="KW-0732">Signal</keyword>
<dbReference type="PANTHER" id="PTHR42928:SF5">
    <property type="entry name" value="BLR1237 PROTEIN"/>
    <property type="match status" value="1"/>
</dbReference>
<dbReference type="EMBL" id="CADCUX010000667">
    <property type="protein sequence ID" value="CAA9438779.1"/>
    <property type="molecule type" value="Genomic_DNA"/>
</dbReference>
<dbReference type="InterPro" id="IPR006311">
    <property type="entry name" value="TAT_signal"/>
</dbReference>
<comment type="similarity">
    <text evidence="1">Belongs to the UPF0065 (bug) family.</text>
</comment>
<feature type="chain" id="PRO_5026730981" evidence="2">
    <location>
        <begin position="27"/>
        <end position="119"/>
    </location>
</feature>
<proteinExistence type="inferred from homology"/>
<reference evidence="3" key="1">
    <citation type="submission" date="2020-02" db="EMBL/GenBank/DDBJ databases">
        <authorList>
            <person name="Meier V. D."/>
        </authorList>
    </citation>
    <scope>NUCLEOTIDE SEQUENCE</scope>
    <source>
        <strain evidence="3">AVDCRST_MAG51</strain>
    </source>
</reference>
<accession>A0A6J4QA44</accession>
<gene>
    <name evidence="3" type="ORF">AVDCRST_MAG51-3082</name>
</gene>
<dbReference type="AlphaFoldDB" id="A0A6J4QA44"/>
<dbReference type="PANTHER" id="PTHR42928">
    <property type="entry name" value="TRICARBOXYLATE-BINDING PROTEIN"/>
    <property type="match status" value="1"/>
</dbReference>
<sequence>MAFSRRTVLKQIGGLSAAMVAAPALAQAGWPNKPVRYIVPFAPGGSTDILGRIASERLTPVLGQPIVVENRPGQGGSIGAAELARAAPDGYTIGGGTISSHAINATLYSKLSYDPVTSF</sequence>
<evidence type="ECO:0000256" key="1">
    <source>
        <dbReference type="ARBA" id="ARBA00006987"/>
    </source>
</evidence>
<name>A0A6J4QA44_9BURK</name>
<dbReference type="InterPro" id="IPR042100">
    <property type="entry name" value="Bug_dom1"/>
</dbReference>
<organism evidence="3">
    <name type="scientific">uncultured Ramlibacter sp</name>
    <dbReference type="NCBI Taxonomy" id="260755"/>
    <lineage>
        <taxon>Bacteria</taxon>
        <taxon>Pseudomonadati</taxon>
        <taxon>Pseudomonadota</taxon>
        <taxon>Betaproteobacteria</taxon>
        <taxon>Burkholderiales</taxon>
        <taxon>Comamonadaceae</taxon>
        <taxon>Ramlibacter</taxon>
        <taxon>environmental samples</taxon>
    </lineage>
</organism>
<evidence type="ECO:0000313" key="3">
    <source>
        <dbReference type="EMBL" id="CAA9438779.1"/>
    </source>
</evidence>
<dbReference type="Pfam" id="PF03401">
    <property type="entry name" value="TctC"/>
    <property type="match status" value="1"/>
</dbReference>
<dbReference type="InterPro" id="IPR005064">
    <property type="entry name" value="BUG"/>
</dbReference>
<dbReference type="Gene3D" id="3.40.190.150">
    <property type="entry name" value="Bordetella uptake gene, domain 1"/>
    <property type="match status" value="1"/>
</dbReference>
<feature type="non-terminal residue" evidence="3">
    <location>
        <position position="119"/>
    </location>
</feature>